<name>W2GLM3_PHYNI</name>
<dbReference type="AlphaFoldDB" id="W2GLM3"/>
<sequence length="206" mass="21644">PSGSLPGAVQSAPTSSRSGHNPSTSQGAGAYREAAAPGEPAPRGSGLLRSGQGGTEVSSYEYEYQAPPGSHSRPSAPPAGPTLGPEVDHFRQRVLVLEIALGLGTGGDAAAQTGNHGVLARLAGHLDQLQQEVSGLHERVDRRAFSSDLDEAFRMIRRVEGLQPRPKPPLAHSQPYGYGAHPAYSMYSAYAPGVRFYVAHASRIRS</sequence>
<feature type="region of interest" description="Disordered" evidence="1">
    <location>
        <begin position="1"/>
        <end position="86"/>
    </location>
</feature>
<feature type="compositionally biased region" description="Polar residues" evidence="1">
    <location>
        <begin position="11"/>
        <end position="26"/>
    </location>
</feature>
<gene>
    <name evidence="2" type="ORF">L915_11041</name>
</gene>
<evidence type="ECO:0000256" key="1">
    <source>
        <dbReference type="SAM" id="MobiDB-lite"/>
    </source>
</evidence>
<accession>W2GLM3</accession>
<proteinExistence type="predicted"/>
<organism evidence="2">
    <name type="scientific">Phytophthora nicotianae</name>
    <name type="common">Potato buckeye rot agent</name>
    <name type="synonym">Phytophthora parasitica</name>
    <dbReference type="NCBI Taxonomy" id="4792"/>
    <lineage>
        <taxon>Eukaryota</taxon>
        <taxon>Sar</taxon>
        <taxon>Stramenopiles</taxon>
        <taxon>Oomycota</taxon>
        <taxon>Peronosporomycetes</taxon>
        <taxon>Peronosporales</taxon>
        <taxon>Peronosporaceae</taxon>
        <taxon>Phytophthora</taxon>
    </lineage>
</organism>
<dbReference type="Proteomes" id="UP000053236">
    <property type="component" value="Unassembled WGS sequence"/>
</dbReference>
<reference evidence="2" key="1">
    <citation type="submission" date="2013-11" db="EMBL/GenBank/DDBJ databases">
        <title>The Genome Sequence of Phytophthora parasitica CJ02B3.</title>
        <authorList>
            <consortium name="The Broad Institute Genomics Platform"/>
            <person name="Russ C."/>
            <person name="Tyler B."/>
            <person name="Panabieres F."/>
            <person name="Shan W."/>
            <person name="Tripathy S."/>
            <person name="Grunwald N."/>
            <person name="Machado M."/>
            <person name="Johnson C.S."/>
            <person name="Arredondo F."/>
            <person name="Hong C."/>
            <person name="Coffey M."/>
            <person name="Young S.K."/>
            <person name="Zeng Q."/>
            <person name="Gargeya S."/>
            <person name="Fitzgerald M."/>
            <person name="Abouelleil A."/>
            <person name="Alvarado L."/>
            <person name="Chapman S.B."/>
            <person name="Gainer-Dewar J."/>
            <person name="Goldberg J."/>
            <person name="Griggs A."/>
            <person name="Gujja S."/>
            <person name="Hansen M."/>
            <person name="Howarth C."/>
            <person name="Imamovic A."/>
            <person name="Ireland A."/>
            <person name="Larimer J."/>
            <person name="McCowan C."/>
            <person name="Murphy C."/>
            <person name="Pearson M."/>
            <person name="Poon T.W."/>
            <person name="Priest M."/>
            <person name="Roberts A."/>
            <person name="Saif S."/>
            <person name="Shea T."/>
            <person name="Sykes S."/>
            <person name="Wortman J."/>
            <person name="Nusbaum C."/>
            <person name="Birren B."/>
        </authorList>
    </citation>
    <scope>NUCLEOTIDE SEQUENCE [LARGE SCALE GENOMIC DNA]</scope>
    <source>
        <strain evidence="2">CJ02B3</strain>
    </source>
</reference>
<feature type="non-terminal residue" evidence="2">
    <location>
        <position position="1"/>
    </location>
</feature>
<protein>
    <submittedName>
        <fullName evidence="2">Uncharacterized protein</fullName>
    </submittedName>
</protein>
<evidence type="ECO:0000313" key="2">
    <source>
        <dbReference type="EMBL" id="ETK83892.1"/>
    </source>
</evidence>
<dbReference type="EMBL" id="KI686940">
    <property type="protein sequence ID" value="ETK83892.1"/>
    <property type="molecule type" value="Genomic_DNA"/>
</dbReference>
<dbReference type="VEuPathDB" id="FungiDB:PPTG_19702"/>
<feature type="compositionally biased region" description="Low complexity" evidence="1">
    <location>
        <begin position="27"/>
        <end position="50"/>
    </location>
</feature>